<feature type="compositionally biased region" description="Low complexity" evidence="1">
    <location>
        <begin position="47"/>
        <end position="62"/>
    </location>
</feature>
<dbReference type="EMBL" id="JAJITD010000004">
    <property type="protein sequence ID" value="MCC8392991.1"/>
    <property type="molecule type" value="Genomic_DNA"/>
</dbReference>
<gene>
    <name evidence="2" type="ORF">LJ656_10360</name>
</gene>
<dbReference type="Pfam" id="PF11925">
    <property type="entry name" value="DUF3443"/>
    <property type="match status" value="1"/>
</dbReference>
<feature type="compositionally biased region" description="Gly residues" evidence="1">
    <location>
        <begin position="37"/>
        <end position="46"/>
    </location>
</feature>
<dbReference type="Proteomes" id="UP001431019">
    <property type="component" value="Unassembled WGS sequence"/>
</dbReference>
<organism evidence="2 3">
    <name type="scientific">Paraburkholderia sejongensis</name>
    <dbReference type="NCBI Taxonomy" id="2886946"/>
    <lineage>
        <taxon>Bacteria</taxon>
        <taxon>Pseudomonadati</taxon>
        <taxon>Pseudomonadota</taxon>
        <taxon>Betaproteobacteria</taxon>
        <taxon>Burkholderiales</taxon>
        <taxon>Burkholderiaceae</taxon>
        <taxon>Paraburkholderia</taxon>
    </lineage>
</organism>
<accession>A0ABS8JSW6</accession>
<comment type="caution">
    <text evidence="2">The sequence shown here is derived from an EMBL/GenBank/DDBJ whole genome shotgun (WGS) entry which is preliminary data.</text>
</comment>
<reference evidence="2 3" key="1">
    <citation type="submission" date="2021-11" db="EMBL/GenBank/DDBJ databases">
        <authorList>
            <person name="Oh E.-T."/>
            <person name="Kim S.-B."/>
        </authorList>
    </citation>
    <scope>NUCLEOTIDE SEQUENCE [LARGE SCALE GENOMIC DNA]</scope>
    <source>
        <strain evidence="2 3">MMS20-SJTR3</strain>
    </source>
</reference>
<evidence type="ECO:0000256" key="1">
    <source>
        <dbReference type="SAM" id="MobiDB-lite"/>
    </source>
</evidence>
<protein>
    <submittedName>
        <fullName evidence="2">DUF3443 domain-containing protein</fullName>
    </submittedName>
</protein>
<evidence type="ECO:0000313" key="2">
    <source>
        <dbReference type="EMBL" id="MCC8392991.1"/>
    </source>
</evidence>
<dbReference type="PROSITE" id="PS51257">
    <property type="entry name" value="PROKAR_LIPOPROTEIN"/>
    <property type="match status" value="1"/>
</dbReference>
<evidence type="ECO:0000313" key="3">
    <source>
        <dbReference type="Proteomes" id="UP001431019"/>
    </source>
</evidence>
<sequence>MRSTLRSRSSWLSVLGAAPLVALTLLLSACGGGGGGNSGGSGGAGTTAGSTSSSGSTVTNTSPTPEALAANAVRVTVDAGLSNVPNMPFVSITICAPGTSNCQTIDHVLVDTGSWGVRIFASQLPASVSLPQQKDGAGNLVAECMQFFDGYTWGAVKLADLQIAGEKAASLPVQVIDPGYASVPADCAAVGAPRNTPATLQANGILGIGVFKHDCGAACAQQALPATYYGCAGSTCTVIALAETYQVANPVPYFTTDNNGSMLSLPTVSGGAPSVTGQLVFGIGTQSNNALGNAQVIGVSASNGTFTTVQNGTTYNHSILDSGSTGLFFQTSSLAACPSPNSAYYCPSSTQQLSATIEGLNGTTSAVNFSVGNATSIAQSYRGDAALPLLAGPAFVASTVFDWGLPFFYGRNVYAAIEQQPTPGGTGPYVAY</sequence>
<dbReference type="RefSeq" id="WP_230509299.1">
    <property type="nucleotide sequence ID" value="NZ_JAJITD010000004.1"/>
</dbReference>
<name>A0ABS8JSW6_9BURK</name>
<dbReference type="InterPro" id="IPR021847">
    <property type="entry name" value="DUF3443"/>
</dbReference>
<proteinExistence type="predicted"/>
<keyword evidence="3" id="KW-1185">Reference proteome</keyword>
<feature type="region of interest" description="Disordered" evidence="1">
    <location>
        <begin position="37"/>
        <end position="64"/>
    </location>
</feature>